<dbReference type="GO" id="GO:0005525">
    <property type="term" value="F:GTP binding"/>
    <property type="evidence" value="ECO:0007669"/>
    <property type="project" value="UniProtKB-KW"/>
</dbReference>
<dbReference type="KEGG" id="ehx:EMIHUDRAFT_432137"/>
<feature type="binding site" evidence="13">
    <location>
        <begin position="193"/>
        <end position="196"/>
    </location>
    <ligand>
        <name>GTP</name>
        <dbReference type="ChEBI" id="CHEBI:37565"/>
    </ligand>
</feature>
<dbReference type="EnsemblProtists" id="EOD23034">
    <property type="protein sequence ID" value="EOD23034"/>
    <property type="gene ID" value="EMIHUDRAFT_432137"/>
</dbReference>
<dbReference type="PANTHER" id="PTHR45684">
    <property type="entry name" value="RE74312P"/>
    <property type="match status" value="1"/>
</dbReference>
<feature type="binding site" evidence="12">
    <location>
        <position position="194"/>
    </location>
    <ligand>
        <name>GTP</name>
        <dbReference type="ChEBI" id="CHEBI:37565"/>
    </ligand>
</feature>
<evidence type="ECO:0000256" key="13">
    <source>
        <dbReference type="PIRSR" id="PIRSR606689-1"/>
    </source>
</evidence>
<dbReference type="GeneID" id="17268581"/>
<dbReference type="InterPro" id="IPR006687">
    <property type="entry name" value="Small_GTPase_SAR1"/>
</dbReference>
<dbReference type="GO" id="GO:0005783">
    <property type="term" value="C:endoplasmic reticulum"/>
    <property type="evidence" value="ECO:0007669"/>
    <property type="project" value="UniProtKB-SubCell"/>
</dbReference>
<protein>
    <submittedName>
        <fullName evidence="17">Uncharacterized protein</fullName>
    </submittedName>
</protein>
<keyword evidence="7 15" id="KW-0931">ER-Golgi transport</keyword>
<dbReference type="GO" id="GO:0003924">
    <property type="term" value="F:GTPase activity"/>
    <property type="evidence" value="ECO:0007669"/>
    <property type="project" value="InterPro"/>
</dbReference>
<keyword evidence="5 12" id="KW-0547">Nucleotide-binding</keyword>
<organism evidence="17 18">
    <name type="scientific">Emiliania huxleyi (strain CCMP1516)</name>
    <dbReference type="NCBI Taxonomy" id="280463"/>
    <lineage>
        <taxon>Eukaryota</taxon>
        <taxon>Haptista</taxon>
        <taxon>Haptophyta</taxon>
        <taxon>Prymnesiophyceae</taxon>
        <taxon>Isochrysidales</taxon>
        <taxon>Noelaerhabdaceae</taxon>
        <taxon>Emiliania</taxon>
    </lineage>
</organism>
<feature type="binding site" evidence="13">
    <location>
        <position position="137"/>
    </location>
    <ligand>
        <name>GTP</name>
        <dbReference type="ChEBI" id="CHEBI:37565"/>
    </ligand>
</feature>
<keyword evidence="11" id="KW-0479">Metal-binding</keyword>
<feature type="binding site" evidence="13">
    <location>
        <begin position="91"/>
        <end position="98"/>
    </location>
    <ligand>
        <name>GTP</name>
        <dbReference type="ChEBI" id="CHEBI:37565"/>
    </ligand>
</feature>
<feature type="binding site" evidence="12">
    <location>
        <position position="196"/>
    </location>
    <ligand>
        <name>GTP</name>
        <dbReference type="ChEBI" id="CHEBI:37565"/>
    </ligand>
</feature>
<dbReference type="STRING" id="2903.R1EQC4"/>
<proteinExistence type="inferred from homology"/>
<evidence type="ECO:0000256" key="15">
    <source>
        <dbReference type="RuleBase" id="RU003926"/>
    </source>
</evidence>
<evidence type="ECO:0000256" key="7">
    <source>
        <dbReference type="ARBA" id="ARBA00022892"/>
    </source>
</evidence>
<evidence type="ECO:0000256" key="8">
    <source>
        <dbReference type="ARBA" id="ARBA00022927"/>
    </source>
</evidence>
<dbReference type="Pfam" id="PF00025">
    <property type="entry name" value="Arf"/>
    <property type="match status" value="1"/>
</dbReference>
<dbReference type="RefSeq" id="XP_005775463.1">
    <property type="nucleotide sequence ID" value="XM_005775406.1"/>
</dbReference>
<evidence type="ECO:0000256" key="3">
    <source>
        <dbReference type="ARBA" id="ARBA00007507"/>
    </source>
</evidence>
<evidence type="ECO:0000256" key="9">
    <source>
        <dbReference type="ARBA" id="ARBA00023034"/>
    </source>
</evidence>
<dbReference type="InterPro" id="IPR027417">
    <property type="entry name" value="P-loop_NTPase"/>
</dbReference>
<keyword evidence="8 15" id="KW-0653">Protein transport</keyword>
<feature type="binding site" evidence="14">
    <location>
        <position position="98"/>
    </location>
    <ligand>
        <name>Mg(2+)</name>
        <dbReference type="ChEBI" id="CHEBI:18420"/>
    </ligand>
</feature>
<dbReference type="GO" id="GO:0006886">
    <property type="term" value="P:intracellular protein transport"/>
    <property type="evidence" value="ECO:0007669"/>
    <property type="project" value="InterPro"/>
</dbReference>
<evidence type="ECO:0000256" key="6">
    <source>
        <dbReference type="ARBA" id="ARBA00022824"/>
    </source>
</evidence>
<evidence type="ECO:0000256" key="1">
    <source>
        <dbReference type="ARBA" id="ARBA00004240"/>
    </source>
</evidence>
<keyword evidence="4 15" id="KW-0813">Transport</keyword>
<evidence type="ECO:0000256" key="10">
    <source>
        <dbReference type="ARBA" id="ARBA00023134"/>
    </source>
</evidence>
<evidence type="ECO:0000313" key="17">
    <source>
        <dbReference type="EnsemblProtists" id="EOD23034"/>
    </source>
</evidence>
<dbReference type="SMART" id="SM00178">
    <property type="entry name" value="SAR"/>
    <property type="match status" value="1"/>
</dbReference>
<feature type="binding site" evidence="12">
    <location>
        <position position="193"/>
    </location>
    <ligand>
        <name>GTP</name>
        <dbReference type="ChEBI" id="CHEBI:37565"/>
    </ligand>
</feature>
<name>A0A0D3JHP9_EMIH1</name>
<dbReference type="HOGENOM" id="CLU_040729_6_0_1"/>
<sequence>MTSGSRLTIGVRAVALLIALLAAPSFADRAAVRGLTAMPAGSGAAGRAGAPERLHQLRGGGSMLDWWRRVLQSTMASLGIWSKKGQLLVIGLDNAGKSTLLTMLVRSKVVQHEPTHQPVSDEIRVGSLKLRAVDMGGHAIARRMWREYSKEADAVVYIVDAADRDRFAEAALELHKLLAGSLPPHVPVLLLGNKVDLPNAVREEEIYFALGLDELQAAGPQAQQRPLRLFMCSVFQGTGFTEGLEWLASCVK</sequence>
<dbReference type="eggNOG" id="KOG0077">
    <property type="taxonomic scope" value="Eukaryota"/>
</dbReference>
<feature type="binding site" evidence="12">
    <location>
        <position position="234"/>
    </location>
    <ligand>
        <name>GTP</name>
        <dbReference type="ChEBI" id="CHEBI:37565"/>
    </ligand>
</feature>
<dbReference type="InterPro" id="IPR006689">
    <property type="entry name" value="Small_GTPase_ARF/SAR"/>
</dbReference>
<comment type="similarity">
    <text evidence="3 15">Belongs to the small GTPase superfamily. SAR1 family.</text>
</comment>
<dbReference type="PRINTS" id="PR00328">
    <property type="entry name" value="SAR1GTPBP"/>
</dbReference>
<dbReference type="SMART" id="SM00177">
    <property type="entry name" value="ARF"/>
    <property type="match status" value="1"/>
</dbReference>
<evidence type="ECO:0000256" key="4">
    <source>
        <dbReference type="ARBA" id="ARBA00022448"/>
    </source>
</evidence>
<dbReference type="AlphaFoldDB" id="A0A0D3JHP9"/>
<evidence type="ECO:0000256" key="14">
    <source>
        <dbReference type="PIRSR" id="PIRSR606689-2"/>
    </source>
</evidence>
<dbReference type="GO" id="GO:0005794">
    <property type="term" value="C:Golgi apparatus"/>
    <property type="evidence" value="ECO:0007669"/>
    <property type="project" value="UniProtKB-SubCell"/>
</dbReference>
<dbReference type="GO" id="GO:0046872">
    <property type="term" value="F:metal ion binding"/>
    <property type="evidence" value="ECO:0007669"/>
    <property type="project" value="UniProtKB-KW"/>
</dbReference>
<feature type="chain" id="PRO_5044239355" evidence="16">
    <location>
        <begin position="28"/>
        <end position="252"/>
    </location>
</feature>
<evidence type="ECO:0000256" key="5">
    <source>
        <dbReference type="ARBA" id="ARBA00022741"/>
    </source>
</evidence>
<evidence type="ECO:0000256" key="2">
    <source>
        <dbReference type="ARBA" id="ARBA00004555"/>
    </source>
</evidence>
<feature type="binding site" evidence="12">
    <location>
        <position position="94"/>
    </location>
    <ligand>
        <name>GTP</name>
        <dbReference type="ChEBI" id="CHEBI:37565"/>
    </ligand>
</feature>
<reference evidence="17" key="2">
    <citation type="submission" date="2024-10" db="UniProtKB">
        <authorList>
            <consortium name="EnsemblProtists"/>
        </authorList>
    </citation>
    <scope>IDENTIFICATION</scope>
</reference>
<feature type="binding site" evidence="12">
    <location>
        <position position="99"/>
    </location>
    <ligand>
        <name>GTP</name>
        <dbReference type="ChEBI" id="CHEBI:37565"/>
    </ligand>
</feature>
<keyword evidence="6 15" id="KW-0256">Endoplasmic reticulum</keyword>
<accession>A0A0D3JHP9</accession>
<dbReference type="SUPFAM" id="SSF52540">
    <property type="entry name" value="P-loop containing nucleoside triphosphate hydrolases"/>
    <property type="match status" value="1"/>
</dbReference>
<dbReference type="InterPro" id="IPR005225">
    <property type="entry name" value="Small_GTP-bd"/>
</dbReference>
<keyword evidence="10 13" id="KW-0342">GTP-binding</keyword>
<keyword evidence="16" id="KW-0732">Signal</keyword>
<keyword evidence="9 15" id="KW-0333">Golgi apparatus</keyword>
<feature type="signal peptide" evidence="16">
    <location>
        <begin position="1"/>
        <end position="27"/>
    </location>
</feature>
<dbReference type="PROSITE" id="PS51422">
    <property type="entry name" value="SAR1"/>
    <property type="match status" value="1"/>
</dbReference>
<dbReference type="Proteomes" id="UP000013827">
    <property type="component" value="Unassembled WGS sequence"/>
</dbReference>
<dbReference type="PROSITE" id="PS51417">
    <property type="entry name" value="ARF"/>
    <property type="match status" value="1"/>
</dbReference>
<feature type="binding site" evidence="14">
    <location>
        <position position="115"/>
    </location>
    <ligand>
        <name>Mg(2+)</name>
        <dbReference type="ChEBI" id="CHEBI:18420"/>
    </ligand>
</feature>
<evidence type="ECO:0000256" key="11">
    <source>
        <dbReference type="PIRSR" id="PIRSR606687-1"/>
    </source>
</evidence>
<feature type="binding site" evidence="12">
    <location>
        <position position="96"/>
    </location>
    <ligand>
        <name>GTP</name>
        <dbReference type="ChEBI" id="CHEBI:37565"/>
    </ligand>
</feature>
<feature type="binding site" evidence="12">
    <location>
        <position position="97"/>
    </location>
    <ligand>
        <name>GTP</name>
        <dbReference type="ChEBI" id="CHEBI:37565"/>
    </ligand>
</feature>
<dbReference type="GO" id="GO:0016192">
    <property type="term" value="P:vesicle-mediated transport"/>
    <property type="evidence" value="ECO:0007669"/>
    <property type="project" value="UniProtKB-KW"/>
</dbReference>
<feature type="binding site" evidence="11">
    <location>
        <position position="93"/>
    </location>
    <ligand>
        <name>Mg(2+)</name>
        <dbReference type="ChEBI" id="CHEBI:18420"/>
    </ligand>
</feature>
<evidence type="ECO:0000256" key="12">
    <source>
        <dbReference type="PIRSR" id="PIRSR606687-2"/>
    </source>
</evidence>
<reference evidence="18" key="1">
    <citation type="journal article" date="2013" name="Nature">
        <title>Pan genome of the phytoplankton Emiliania underpins its global distribution.</title>
        <authorList>
            <person name="Read B.A."/>
            <person name="Kegel J."/>
            <person name="Klute M.J."/>
            <person name="Kuo A."/>
            <person name="Lefebvre S.C."/>
            <person name="Maumus F."/>
            <person name="Mayer C."/>
            <person name="Miller J."/>
            <person name="Monier A."/>
            <person name="Salamov A."/>
            <person name="Young J."/>
            <person name="Aguilar M."/>
            <person name="Claverie J.M."/>
            <person name="Frickenhaus S."/>
            <person name="Gonzalez K."/>
            <person name="Herman E.K."/>
            <person name="Lin Y.C."/>
            <person name="Napier J."/>
            <person name="Ogata H."/>
            <person name="Sarno A.F."/>
            <person name="Shmutz J."/>
            <person name="Schroeder D."/>
            <person name="de Vargas C."/>
            <person name="Verret F."/>
            <person name="von Dassow P."/>
            <person name="Valentin K."/>
            <person name="Van de Peer Y."/>
            <person name="Wheeler G."/>
            <person name="Dacks J.B."/>
            <person name="Delwiche C.F."/>
            <person name="Dyhrman S.T."/>
            <person name="Glockner G."/>
            <person name="John U."/>
            <person name="Richards T."/>
            <person name="Worden A.Z."/>
            <person name="Zhang X."/>
            <person name="Grigoriev I.V."/>
            <person name="Allen A.E."/>
            <person name="Bidle K."/>
            <person name="Borodovsky M."/>
            <person name="Bowler C."/>
            <person name="Brownlee C."/>
            <person name="Cock J.M."/>
            <person name="Elias M."/>
            <person name="Gladyshev V.N."/>
            <person name="Groth M."/>
            <person name="Guda C."/>
            <person name="Hadaegh A."/>
            <person name="Iglesias-Rodriguez M.D."/>
            <person name="Jenkins J."/>
            <person name="Jones B.M."/>
            <person name="Lawson T."/>
            <person name="Leese F."/>
            <person name="Lindquist E."/>
            <person name="Lobanov A."/>
            <person name="Lomsadze A."/>
            <person name="Malik S.B."/>
            <person name="Marsh M.E."/>
            <person name="Mackinder L."/>
            <person name="Mock T."/>
            <person name="Mueller-Roeber B."/>
            <person name="Pagarete A."/>
            <person name="Parker M."/>
            <person name="Probert I."/>
            <person name="Quesneville H."/>
            <person name="Raines C."/>
            <person name="Rensing S.A."/>
            <person name="Riano-Pachon D.M."/>
            <person name="Richier S."/>
            <person name="Rokitta S."/>
            <person name="Shiraiwa Y."/>
            <person name="Soanes D.M."/>
            <person name="van der Giezen M."/>
            <person name="Wahlund T.M."/>
            <person name="Williams B."/>
            <person name="Wilson W."/>
            <person name="Wolfe G."/>
            <person name="Wurch L.L."/>
        </authorList>
    </citation>
    <scope>NUCLEOTIDE SEQUENCE</scope>
</reference>
<dbReference type="OMA" id="ARRMWRE"/>
<keyword evidence="11" id="KW-0460">Magnesium</keyword>
<evidence type="ECO:0000313" key="18">
    <source>
        <dbReference type="Proteomes" id="UP000013827"/>
    </source>
</evidence>
<dbReference type="PaxDb" id="2903-EOD23034"/>
<comment type="subcellular location">
    <subcellularLocation>
        <location evidence="1">Endoplasmic reticulum</location>
    </subcellularLocation>
    <subcellularLocation>
        <location evidence="2">Golgi apparatus</location>
    </subcellularLocation>
</comment>
<dbReference type="NCBIfam" id="TIGR00231">
    <property type="entry name" value="small_GTP"/>
    <property type="match status" value="1"/>
</dbReference>
<dbReference type="Gene3D" id="3.40.50.300">
    <property type="entry name" value="P-loop containing nucleotide triphosphate hydrolases"/>
    <property type="match status" value="1"/>
</dbReference>
<keyword evidence="18" id="KW-1185">Reference proteome</keyword>
<evidence type="ECO:0000256" key="16">
    <source>
        <dbReference type="SAM" id="SignalP"/>
    </source>
</evidence>